<dbReference type="InterPro" id="IPR036196">
    <property type="entry name" value="Ptyr_pPase_sf"/>
</dbReference>
<reference evidence="6 7" key="1">
    <citation type="journal article" date="2019" name="Int. J. Syst. Evol. Microbiol.">
        <title>The Global Catalogue of Microorganisms (GCM) 10K type strain sequencing project: providing services to taxonomists for standard genome sequencing and annotation.</title>
        <authorList>
            <consortium name="The Broad Institute Genomics Platform"/>
            <consortium name="The Broad Institute Genome Sequencing Center for Infectious Disease"/>
            <person name="Wu L."/>
            <person name="Ma J."/>
        </authorList>
    </citation>
    <scope>NUCLEOTIDE SEQUENCE [LARGE SCALE GENOMIC DNA]</scope>
    <source>
        <strain evidence="6 7">JCM 15309</strain>
    </source>
</reference>
<proteinExistence type="inferred from homology"/>
<keyword evidence="4" id="KW-0904">Protein phosphatase</keyword>
<dbReference type="SMART" id="SM00226">
    <property type="entry name" value="LMWPc"/>
    <property type="match status" value="1"/>
</dbReference>
<dbReference type="PANTHER" id="PTHR11717">
    <property type="entry name" value="LOW MOLECULAR WEIGHT PROTEIN TYROSINE PHOSPHATASE"/>
    <property type="match status" value="1"/>
</dbReference>
<dbReference type="InterPro" id="IPR017867">
    <property type="entry name" value="Tyr_phospatase_low_mol_wt"/>
</dbReference>
<evidence type="ECO:0000256" key="3">
    <source>
        <dbReference type="ARBA" id="ARBA00022801"/>
    </source>
</evidence>
<dbReference type="PANTHER" id="PTHR11717:SF7">
    <property type="entry name" value="LOW MOLECULAR WEIGHT PHOSPHOTYROSINE PROTEIN PHOSPHATASE"/>
    <property type="match status" value="1"/>
</dbReference>
<dbReference type="SUPFAM" id="SSF52788">
    <property type="entry name" value="Phosphotyrosine protein phosphatases I"/>
    <property type="match status" value="1"/>
</dbReference>
<dbReference type="Gene3D" id="3.40.50.2300">
    <property type="match status" value="1"/>
</dbReference>
<dbReference type="Pfam" id="PF01451">
    <property type="entry name" value="LMWPc"/>
    <property type="match status" value="1"/>
</dbReference>
<dbReference type="CDD" id="cd16343">
    <property type="entry name" value="LMWPTP"/>
    <property type="match status" value="1"/>
</dbReference>
<evidence type="ECO:0000256" key="4">
    <source>
        <dbReference type="ARBA" id="ARBA00022912"/>
    </source>
</evidence>
<evidence type="ECO:0000256" key="2">
    <source>
        <dbReference type="ARBA" id="ARBA00013064"/>
    </source>
</evidence>
<dbReference type="Proteomes" id="UP001500571">
    <property type="component" value="Unassembled WGS sequence"/>
</dbReference>
<feature type="domain" description="Phosphotyrosine protein phosphatase I" evidence="5">
    <location>
        <begin position="11"/>
        <end position="156"/>
    </location>
</feature>
<keyword evidence="3" id="KW-0378">Hydrolase</keyword>
<dbReference type="InterPro" id="IPR050438">
    <property type="entry name" value="LMW_PTPase"/>
</dbReference>
<comment type="similarity">
    <text evidence="1">Belongs to the low molecular weight phosphotyrosine protein phosphatase family.</text>
</comment>
<protein>
    <recommendedName>
        <fullName evidence="2">protein-tyrosine-phosphatase</fullName>
        <ecNumber evidence="2">3.1.3.48</ecNumber>
    </recommendedName>
</protein>
<dbReference type="RefSeq" id="WP_344041748.1">
    <property type="nucleotide sequence ID" value="NZ_BAAAPB010000001.1"/>
</dbReference>
<organism evidence="6 7">
    <name type="scientific">Nocardioides panacihumi</name>
    <dbReference type="NCBI Taxonomy" id="400774"/>
    <lineage>
        <taxon>Bacteria</taxon>
        <taxon>Bacillati</taxon>
        <taxon>Actinomycetota</taxon>
        <taxon>Actinomycetes</taxon>
        <taxon>Propionibacteriales</taxon>
        <taxon>Nocardioidaceae</taxon>
        <taxon>Nocardioides</taxon>
    </lineage>
</organism>
<comment type="caution">
    <text evidence="6">The sequence shown here is derived from an EMBL/GenBank/DDBJ whole genome shotgun (WGS) entry which is preliminary data.</text>
</comment>
<dbReference type="InterPro" id="IPR023485">
    <property type="entry name" value="Ptyr_pPase"/>
</dbReference>
<evidence type="ECO:0000256" key="1">
    <source>
        <dbReference type="ARBA" id="ARBA00011063"/>
    </source>
</evidence>
<accession>A0ABN2QCA9</accession>
<dbReference type="PRINTS" id="PR00719">
    <property type="entry name" value="LMWPTPASE"/>
</dbReference>
<sequence length="160" mass="17741">MIPAPRVEGRYAVALVCLGNICRSAMADVVLQEQLRQQPAGQGRDVEIRSAGTGDWHVGQPMDARAAATLRRHGYDPSTHRARQVGDDWLDRFDLVLAMDDSNLRDLGGRSDRVRLFRDFDPAGTGEVPDPYYGGDEGFEEVLAMVERTAGMLVEELRAR</sequence>
<evidence type="ECO:0000259" key="5">
    <source>
        <dbReference type="SMART" id="SM00226"/>
    </source>
</evidence>
<evidence type="ECO:0000313" key="7">
    <source>
        <dbReference type="Proteomes" id="UP001500571"/>
    </source>
</evidence>
<evidence type="ECO:0000313" key="6">
    <source>
        <dbReference type="EMBL" id="GAA1947549.1"/>
    </source>
</evidence>
<keyword evidence="7" id="KW-1185">Reference proteome</keyword>
<name>A0ABN2QCA9_9ACTN</name>
<dbReference type="EC" id="3.1.3.48" evidence="2"/>
<gene>
    <name evidence="6" type="ORF">GCM10009798_03320</name>
</gene>
<dbReference type="EMBL" id="BAAAPB010000001">
    <property type="protein sequence ID" value="GAA1947549.1"/>
    <property type="molecule type" value="Genomic_DNA"/>
</dbReference>